<dbReference type="InterPro" id="IPR036249">
    <property type="entry name" value="Thioredoxin-like_sf"/>
</dbReference>
<evidence type="ECO:0000259" key="5">
    <source>
        <dbReference type="PROSITE" id="PS50405"/>
    </source>
</evidence>
<dbReference type="FunFam" id="1.20.1050.10:FF:000018">
    <property type="entry name" value="Glutathione S-transferase U20"/>
    <property type="match status" value="1"/>
</dbReference>
<evidence type="ECO:0000256" key="1">
    <source>
        <dbReference type="ARBA" id="ARBA00022679"/>
    </source>
</evidence>
<dbReference type="PROSITE" id="PS50405">
    <property type="entry name" value="GST_CTER"/>
    <property type="match status" value="1"/>
</dbReference>
<sequence length="220" mass="26138">MADEVVLLDTWASMFGMRVRLALAEKGVNYDYKEQDIENKSPLLLQMNPIHKKIPVLIHNGRIICESAIIVQYIDEVWNDKSPFMPSDPYERAEARFWVDFIDKKTYVTWRKMWLSEGEEHEASKKELISIFKQLEDVLGDKTFYGGDTFGFLDIALITFSRWFYTYETYGNFKMEVECPKLMAWVKRCFQRETVSKTLPDDKKVYDYVFAWEKRLKSNK</sequence>
<dbReference type="Gene3D" id="3.40.30.10">
    <property type="entry name" value="Glutaredoxin"/>
    <property type="match status" value="1"/>
</dbReference>
<dbReference type="PROSITE" id="PS50404">
    <property type="entry name" value="GST_NTER"/>
    <property type="match status" value="1"/>
</dbReference>
<dbReference type="GO" id="GO:0004364">
    <property type="term" value="F:glutathione transferase activity"/>
    <property type="evidence" value="ECO:0007669"/>
    <property type="project" value="UniProtKB-EC"/>
</dbReference>
<dbReference type="FunFam" id="3.40.30.10:FF:000014">
    <property type="entry name" value="Tau class glutathione S-transferase"/>
    <property type="match status" value="1"/>
</dbReference>
<dbReference type="InterPro" id="IPR004045">
    <property type="entry name" value="Glutathione_S-Trfase_N"/>
</dbReference>
<comment type="similarity">
    <text evidence="3">Belongs to the GST superfamily.</text>
</comment>
<dbReference type="Pfam" id="PF13410">
    <property type="entry name" value="GST_C_2"/>
    <property type="match status" value="1"/>
</dbReference>
<dbReference type="PANTHER" id="PTHR11260:SF773">
    <property type="entry name" value="GLUTATHIONE S-TRANSFERASE U26"/>
    <property type="match status" value="1"/>
</dbReference>
<evidence type="ECO:0000259" key="4">
    <source>
        <dbReference type="PROSITE" id="PS50404"/>
    </source>
</evidence>
<reference evidence="6 7" key="1">
    <citation type="submission" date="2019-01" db="EMBL/GenBank/DDBJ databases">
        <title>Sequencing of cultivated peanut Arachis hypogaea provides insights into genome evolution and oil improvement.</title>
        <authorList>
            <person name="Chen X."/>
        </authorList>
    </citation>
    <scope>NUCLEOTIDE SEQUENCE [LARGE SCALE GENOMIC DNA]</scope>
    <source>
        <strain evidence="7">cv. Fuhuasheng</strain>
        <strain evidence="6">GDAAS-fuhuasheng2018</strain>
        <tissue evidence="6">Leaves</tissue>
    </source>
</reference>
<dbReference type="InterPro" id="IPR045073">
    <property type="entry name" value="Omega/Tau-like"/>
</dbReference>
<feature type="domain" description="GST C-terminal" evidence="5">
    <location>
        <begin position="88"/>
        <end position="208"/>
    </location>
</feature>
<dbReference type="AlphaFoldDB" id="A0A445CHD9"/>
<dbReference type="Pfam" id="PF02798">
    <property type="entry name" value="GST_N"/>
    <property type="match status" value="1"/>
</dbReference>
<dbReference type="EMBL" id="SDMP01000007">
    <property type="protein sequence ID" value="RYR50346.1"/>
    <property type="molecule type" value="Genomic_DNA"/>
</dbReference>
<evidence type="ECO:0000256" key="3">
    <source>
        <dbReference type="RuleBase" id="RU369102"/>
    </source>
</evidence>
<evidence type="ECO:0000313" key="6">
    <source>
        <dbReference type="EMBL" id="RYR50345.1"/>
    </source>
</evidence>
<gene>
    <name evidence="6" type="ORF">Ahy_A07g036939</name>
</gene>
<dbReference type="CDD" id="cd03185">
    <property type="entry name" value="GST_C_Tau"/>
    <property type="match status" value="1"/>
</dbReference>
<keyword evidence="3" id="KW-0963">Cytoplasm</keyword>
<keyword evidence="1 3" id="KW-0808">Transferase</keyword>
<dbReference type="InterPro" id="IPR010987">
    <property type="entry name" value="Glutathione-S-Trfase_C-like"/>
</dbReference>
<dbReference type="Proteomes" id="UP000289738">
    <property type="component" value="Chromosome A07"/>
</dbReference>
<dbReference type="GO" id="GO:0005737">
    <property type="term" value="C:cytoplasm"/>
    <property type="evidence" value="ECO:0007669"/>
    <property type="project" value="TreeGrafter"/>
</dbReference>
<keyword evidence="7" id="KW-1185">Reference proteome</keyword>
<dbReference type="PANTHER" id="PTHR11260">
    <property type="entry name" value="GLUTATHIONE S-TRANSFERASE, GST, SUPERFAMILY, GST DOMAIN CONTAINING"/>
    <property type="match status" value="1"/>
</dbReference>
<dbReference type="OrthoDB" id="202840at2759"/>
<proteinExistence type="inferred from homology"/>
<dbReference type="SUPFAM" id="SSF47616">
    <property type="entry name" value="GST C-terminal domain-like"/>
    <property type="match status" value="1"/>
</dbReference>
<organism evidence="6 7">
    <name type="scientific">Arachis hypogaea</name>
    <name type="common">Peanut</name>
    <dbReference type="NCBI Taxonomy" id="3818"/>
    <lineage>
        <taxon>Eukaryota</taxon>
        <taxon>Viridiplantae</taxon>
        <taxon>Streptophyta</taxon>
        <taxon>Embryophyta</taxon>
        <taxon>Tracheophyta</taxon>
        <taxon>Spermatophyta</taxon>
        <taxon>Magnoliopsida</taxon>
        <taxon>eudicotyledons</taxon>
        <taxon>Gunneridae</taxon>
        <taxon>Pentapetalae</taxon>
        <taxon>rosids</taxon>
        <taxon>fabids</taxon>
        <taxon>Fabales</taxon>
        <taxon>Fabaceae</taxon>
        <taxon>Papilionoideae</taxon>
        <taxon>50 kb inversion clade</taxon>
        <taxon>dalbergioids sensu lato</taxon>
        <taxon>Dalbergieae</taxon>
        <taxon>Pterocarpus clade</taxon>
        <taxon>Arachis</taxon>
    </lineage>
</organism>
<dbReference type="InterPro" id="IPR040079">
    <property type="entry name" value="Glutathione_S-Trfase"/>
</dbReference>
<name>A0A445CHD9_ARAHY</name>
<evidence type="ECO:0000313" key="7">
    <source>
        <dbReference type="Proteomes" id="UP000289738"/>
    </source>
</evidence>
<evidence type="ECO:0000256" key="2">
    <source>
        <dbReference type="ARBA" id="ARBA00047960"/>
    </source>
</evidence>
<dbReference type="EC" id="2.5.1.18" evidence="3"/>
<dbReference type="CDD" id="cd03058">
    <property type="entry name" value="GST_N_Tau"/>
    <property type="match status" value="1"/>
</dbReference>
<feature type="domain" description="GST N-terminal" evidence="4">
    <location>
        <begin position="3"/>
        <end position="82"/>
    </location>
</feature>
<dbReference type="STRING" id="3818.A0A445CHD9"/>
<dbReference type="Gene3D" id="1.20.1050.10">
    <property type="match status" value="1"/>
</dbReference>
<comment type="catalytic activity">
    <reaction evidence="2 3">
        <text>RX + glutathione = an S-substituted glutathione + a halide anion + H(+)</text>
        <dbReference type="Rhea" id="RHEA:16437"/>
        <dbReference type="ChEBI" id="CHEBI:15378"/>
        <dbReference type="ChEBI" id="CHEBI:16042"/>
        <dbReference type="ChEBI" id="CHEBI:17792"/>
        <dbReference type="ChEBI" id="CHEBI:57925"/>
        <dbReference type="ChEBI" id="CHEBI:90779"/>
        <dbReference type="EC" id="2.5.1.18"/>
    </reaction>
</comment>
<comment type="caution">
    <text evidence="6">The sequence shown here is derived from an EMBL/GenBank/DDBJ whole genome shotgun (WGS) entry which is preliminary data.</text>
</comment>
<accession>A0A445CHD9</accession>
<comment type="function">
    <text evidence="3">Is involved in the conjugation of reduced glutathione to a wide number of exogenous and endogenous hydrophobic electrophiles.</text>
</comment>
<dbReference type="EMBL" id="SDMP01000007">
    <property type="protein sequence ID" value="RYR50345.1"/>
    <property type="molecule type" value="Genomic_DNA"/>
</dbReference>
<dbReference type="InterPro" id="IPR045074">
    <property type="entry name" value="GST_C_Tau"/>
</dbReference>
<dbReference type="GO" id="GO:0006749">
    <property type="term" value="P:glutathione metabolic process"/>
    <property type="evidence" value="ECO:0007669"/>
    <property type="project" value="InterPro"/>
</dbReference>
<comment type="subcellular location">
    <subcellularLocation>
        <location evidence="3">Cytoplasm</location>
        <location evidence="3">Cytosol</location>
    </subcellularLocation>
</comment>
<dbReference type="SFLD" id="SFLDG00358">
    <property type="entry name" value="Main_(cytGST)"/>
    <property type="match status" value="1"/>
</dbReference>
<dbReference type="SFLD" id="SFLDS00019">
    <property type="entry name" value="Glutathione_Transferase_(cytos"/>
    <property type="match status" value="1"/>
</dbReference>
<protein>
    <recommendedName>
        <fullName evidence="3">Glutathione S-transferase</fullName>
        <ecNumber evidence="3">2.5.1.18</ecNumber>
    </recommendedName>
</protein>
<dbReference type="InterPro" id="IPR036282">
    <property type="entry name" value="Glutathione-S-Trfase_C_sf"/>
</dbReference>
<dbReference type="SFLD" id="SFLDG01152">
    <property type="entry name" value="Main.3:_Omega-_and_Tau-like"/>
    <property type="match status" value="1"/>
</dbReference>
<dbReference type="SUPFAM" id="SSF52833">
    <property type="entry name" value="Thioredoxin-like"/>
    <property type="match status" value="1"/>
</dbReference>